<evidence type="ECO:0000256" key="5">
    <source>
        <dbReference type="ARBA" id="ARBA00022806"/>
    </source>
</evidence>
<dbReference type="AlphaFoldDB" id="A0A1H9R4D7"/>
<keyword evidence="9 13" id="KW-0234">DNA repair</keyword>
<comment type="similarity">
    <text evidence="13">Belongs to the helicase family. AddA subfamily.</text>
</comment>
<dbReference type="STRING" id="142588.SAMN04488559_10356"/>
<keyword evidence="7 13" id="KW-0067">ATP-binding</keyword>
<keyword evidence="1 13" id="KW-0540">Nuclease</keyword>
<evidence type="ECO:0000313" key="17">
    <source>
        <dbReference type="EMBL" id="SER67701.1"/>
    </source>
</evidence>
<accession>A0A1H9R4D7</accession>
<dbReference type="PANTHER" id="PTHR11070">
    <property type="entry name" value="UVRD / RECB / PCRA DNA HELICASE FAMILY MEMBER"/>
    <property type="match status" value="1"/>
</dbReference>
<evidence type="ECO:0000259" key="16">
    <source>
        <dbReference type="PROSITE" id="PS51217"/>
    </source>
</evidence>
<dbReference type="HAMAP" id="MF_01451">
    <property type="entry name" value="AddA"/>
    <property type="match status" value="1"/>
</dbReference>
<reference evidence="17 18" key="1">
    <citation type="submission" date="2016-10" db="EMBL/GenBank/DDBJ databases">
        <authorList>
            <person name="de Groot N.N."/>
        </authorList>
    </citation>
    <scope>NUCLEOTIDE SEQUENCE [LARGE SCALE GENOMIC DNA]</scope>
    <source>
        <strain evidence="17 18">DSM 13760</strain>
    </source>
</reference>
<dbReference type="PROSITE" id="PS51217">
    <property type="entry name" value="UVRD_HELICASE_CTER"/>
    <property type="match status" value="1"/>
</dbReference>
<keyword evidence="18" id="KW-1185">Reference proteome</keyword>
<dbReference type="EC" id="5.6.2.4" evidence="13"/>
<dbReference type="PANTHER" id="PTHR11070:SF48">
    <property type="entry name" value="ATP-DEPENDENT HELICASE_NUCLEASE SUBUNIT A"/>
    <property type="match status" value="1"/>
</dbReference>
<dbReference type="GO" id="GO:0000724">
    <property type="term" value="P:double-strand break repair via homologous recombination"/>
    <property type="evidence" value="ECO:0007669"/>
    <property type="project" value="UniProtKB-UniRule"/>
</dbReference>
<dbReference type="InterPro" id="IPR000212">
    <property type="entry name" value="DNA_helicase_UvrD/REP"/>
</dbReference>
<dbReference type="SUPFAM" id="SSF52980">
    <property type="entry name" value="Restriction endonuclease-like"/>
    <property type="match status" value="1"/>
</dbReference>
<dbReference type="GO" id="GO:0005524">
    <property type="term" value="F:ATP binding"/>
    <property type="evidence" value="ECO:0007669"/>
    <property type="project" value="UniProtKB-UniRule"/>
</dbReference>
<dbReference type="CDD" id="cd17932">
    <property type="entry name" value="DEXQc_UvrD"/>
    <property type="match status" value="1"/>
</dbReference>
<dbReference type="Gene3D" id="3.90.320.10">
    <property type="match status" value="1"/>
</dbReference>
<keyword evidence="10 13" id="KW-0413">Isomerase</keyword>
<evidence type="ECO:0000256" key="2">
    <source>
        <dbReference type="ARBA" id="ARBA00022741"/>
    </source>
</evidence>
<gene>
    <name evidence="13" type="primary">addA</name>
    <name evidence="17" type="ORF">SAMN04488559_10356</name>
</gene>
<protein>
    <recommendedName>
        <fullName evidence="13">ATP-dependent helicase/nuclease subunit A</fullName>
        <ecNumber evidence="13">3.1.-.-</ecNumber>
        <ecNumber evidence="13">5.6.2.4</ecNumber>
    </recommendedName>
    <alternativeName>
        <fullName evidence="13">ATP-dependent helicase/nuclease AddA</fullName>
    </alternativeName>
    <alternativeName>
        <fullName evidence="13">DNA 3'-5' helicase AddA</fullName>
    </alternativeName>
</protein>
<dbReference type="GO" id="GO:0003690">
    <property type="term" value="F:double-stranded DNA binding"/>
    <property type="evidence" value="ECO:0007669"/>
    <property type="project" value="UniProtKB-UniRule"/>
</dbReference>
<dbReference type="Pfam" id="PF00580">
    <property type="entry name" value="UvrD-helicase"/>
    <property type="match status" value="1"/>
</dbReference>
<evidence type="ECO:0000256" key="13">
    <source>
        <dbReference type="HAMAP-Rule" id="MF_01451"/>
    </source>
</evidence>
<keyword evidence="6 13" id="KW-0269">Exonuclease</keyword>
<keyword evidence="5 13" id="KW-0347">Helicase</keyword>
<evidence type="ECO:0000259" key="15">
    <source>
        <dbReference type="PROSITE" id="PS51198"/>
    </source>
</evidence>
<keyword evidence="3 13" id="KW-0227">DNA damage</keyword>
<dbReference type="EMBL" id="FOHA01000003">
    <property type="protein sequence ID" value="SER67701.1"/>
    <property type="molecule type" value="Genomic_DNA"/>
</dbReference>
<name>A0A1H9R4D7_9LACT</name>
<proteinExistence type="inferred from homology"/>
<evidence type="ECO:0000256" key="9">
    <source>
        <dbReference type="ARBA" id="ARBA00023204"/>
    </source>
</evidence>
<evidence type="ECO:0000313" key="18">
    <source>
        <dbReference type="Proteomes" id="UP000198948"/>
    </source>
</evidence>
<evidence type="ECO:0000256" key="3">
    <source>
        <dbReference type="ARBA" id="ARBA00022763"/>
    </source>
</evidence>
<keyword evidence="2 13" id="KW-0547">Nucleotide-binding</keyword>
<evidence type="ECO:0000256" key="4">
    <source>
        <dbReference type="ARBA" id="ARBA00022801"/>
    </source>
</evidence>
<dbReference type="Pfam" id="PF12705">
    <property type="entry name" value="PDDEXK_1"/>
    <property type="match status" value="1"/>
</dbReference>
<dbReference type="NCBIfam" id="TIGR02785">
    <property type="entry name" value="addA_Gpos"/>
    <property type="match status" value="1"/>
</dbReference>
<dbReference type="InterPro" id="IPR014152">
    <property type="entry name" value="AddA"/>
</dbReference>
<dbReference type="InterPro" id="IPR011335">
    <property type="entry name" value="Restrct_endonuc-II-like"/>
</dbReference>
<keyword evidence="4 13" id="KW-0378">Hydrolase</keyword>
<dbReference type="GO" id="GO:0005829">
    <property type="term" value="C:cytosol"/>
    <property type="evidence" value="ECO:0007669"/>
    <property type="project" value="TreeGrafter"/>
</dbReference>
<evidence type="ECO:0000256" key="1">
    <source>
        <dbReference type="ARBA" id="ARBA00022722"/>
    </source>
</evidence>
<evidence type="ECO:0000256" key="8">
    <source>
        <dbReference type="ARBA" id="ARBA00023125"/>
    </source>
</evidence>
<dbReference type="InterPro" id="IPR038726">
    <property type="entry name" value="PDDEXK_AddAB-type"/>
</dbReference>
<evidence type="ECO:0000256" key="10">
    <source>
        <dbReference type="ARBA" id="ARBA00023235"/>
    </source>
</evidence>
<evidence type="ECO:0000256" key="11">
    <source>
        <dbReference type="ARBA" id="ARBA00034617"/>
    </source>
</evidence>
<dbReference type="Proteomes" id="UP000198948">
    <property type="component" value="Unassembled WGS sequence"/>
</dbReference>
<dbReference type="Pfam" id="PF13361">
    <property type="entry name" value="UvrD_C"/>
    <property type="match status" value="1"/>
</dbReference>
<organism evidence="17 18">
    <name type="scientific">Isobaculum melis</name>
    <dbReference type="NCBI Taxonomy" id="142588"/>
    <lineage>
        <taxon>Bacteria</taxon>
        <taxon>Bacillati</taxon>
        <taxon>Bacillota</taxon>
        <taxon>Bacilli</taxon>
        <taxon>Lactobacillales</taxon>
        <taxon>Carnobacteriaceae</taxon>
        <taxon>Isobaculum</taxon>
    </lineage>
</organism>
<comment type="subunit">
    <text evidence="13">Heterodimer of AddA and AddB/RexB.</text>
</comment>
<comment type="function">
    <text evidence="13">The heterodimer acts as both an ATP-dependent DNA helicase and an ATP-dependent, dual-direction single-stranded exonuclease. Recognizes the chi site generating a DNA molecule suitable for the initiation of homologous recombination. The AddA nuclease domain is required for chi fragment generation; this subunit has the helicase and 3' -&gt; 5' nuclease activities.</text>
</comment>
<dbReference type="RefSeq" id="WP_092650474.1">
    <property type="nucleotide sequence ID" value="NZ_FOHA01000003.1"/>
</dbReference>
<evidence type="ECO:0000256" key="12">
    <source>
        <dbReference type="ARBA" id="ARBA00048988"/>
    </source>
</evidence>
<evidence type="ECO:0000256" key="6">
    <source>
        <dbReference type="ARBA" id="ARBA00022839"/>
    </source>
</evidence>
<evidence type="ECO:0000256" key="14">
    <source>
        <dbReference type="PROSITE-ProRule" id="PRU00560"/>
    </source>
</evidence>
<dbReference type="SUPFAM" id="SSF52540">
    <property type="entry name" value="P-loop containing nucleoside triphosphate hydrolases"/>
    <property type="match status" value="1"/>
</dbReference>
<keyword evidence="8 13" id="KW-0238">DNA-binding</keyword>
<dbReference type="GO" id="GO:0033202">
    <property type="term" value="C:DNA helicase complex"/>
    <property type="evidence" value="ECO:0007669"/>
    <property type="project" value="TreeGrafter"/>
</dbReference>
<dbReference type="GO" id="GO:0043138">
    <property type="term" value="F:3'-5' DNA helicase activity"/>
    <property type="evidence" value="ECO:0007669"/>
    <property type="project" value="UniProtKB-UniRule"/>
</dbReference>
<comment type="catalytic activity">
    <reaction evidence="12 13">
        <text>ATP + H2O = ADP + phosphate + H(+)</text>
        <dbReference type="Rhea" id="RHEA:13065"/>
        <dbReference type="ChEBI" id="CHEBI:15377"/>
        <dbReference type="ChEBI" id="CHEBI:15378"/>
        <dbReference type="ChEBI" id="CHEBI:30616"/>
        <dbReference type="ChEBI" id="CHEBI:43474"/>
        <dbReference type="ChEBI" id="CHEBI:456216"/>
        <dbReference type="EC" id="5.6.2.4"/>
    </reaction>
</comment>
<dbReference type="OrthoDB" id="9810135at2"/>
<dbReference type="EC" id="3.1.-.-" evidence="13"/>
<dbReference type="PROSITE" id="PS51198">
    <property type="entry name" value="UVRD_HELICASE_ATP_BIND"/>
    <property type="match status" value="1"/>
</dbReference>
<sequence>MMNLPIKPENSRWTDGQWQAIYEAGHPILVSASAGSGKTTVLVQRVIEKIKAGDNVDELLIVTYTEAAAKEMKLRIQTAIQQAITSEGEAEMKRHLVKQVSLLANANISTLHAFCLQVIRRYYYLIEMDPVFRLLTDETEMLLLKEDVWQDVRENLYGAENPAFYQLTASFSGDRSDEGLTKLIFSLYDFARANPDPTEWLTHLSDFYNISEDTLIGDTRLYQELLRPQLQMNLEAMLEKAKEAMVLSEQDEALAKQKVIIANEYAQLQGMLEAILANQFDQVTEQVQQMSFERYPTVKKDTDEAIKEVNTMIKSYRDAYKKSLEKMKEQYFYTAPAKMKAMMNQVVPLIHEMAQVTLQFSEAYWKEKQERGVLDFNDLEHLTLQILAIKEANTWSPTEASLHYRAKFKEVLVDEYQDINQLQENIVKWLAADEQTEAGNLFMVGDVKQSIYSFRLADPSLFLGKYERYEHHDGGERIVLAENFRSRGEVLFFTNLIFEQLMDTSVGQMVYEDAAKLIDGFPHFPQSDRHQPELLIYETGMDEKYLSEEQEVEGLEWDMQVDDKTDGELRMVALKIKELITQQFPIYDKKTGQTRPIRYQDIVLLTPTKKNNLVLLDRFKQMEIPLQINDTQNYFQTTEIKIMMALLQIIDNPFQDIPLAAVLRSPIVGLDENEMAFIRISKKTGNYYQALLYFYENYQGEALAGEYATTVYQKIHLFMQRLSHWRETARRKKIVDLIWTIYQETGFLDYVGGMSAGKQRQANLHALYDRASSYEKTSFRGLFQFVRFIEKMQEKNKDLAEPQSLAADEDAVRVMTIHASKGLEFPVVFILDMTKGFNLTDVRERYVFDDKYGVGLPYIDLINRLTYPTLVETALKTMKKNKLLSEEMRKLYVALTRAEEKLFIVGSYKNAEAAWKEWSEQQYHEQLVLPGEARLSAKHMMKWIGMTLIRHPQIDSFAPEGFTQLPALKNHPAQFSISFYDTEALKDSFVTAQPQVLDLEWLKQVQSLKPIAIKEEQQSLSMAEVTRLMNYQYTHQNATRTTSYQSVSEIKRLFEEPEDTRMVKIDINEPRNQNRYVQDTLNRPKFLQEVLPPTGAEIGSATHLVMQEMDLTQAISVTSVQAQIAQLVSKNILLENVAKQIDPQQIVAFFQTELGQLLCKYPTAVKREMPFSLLMGAGEIFTDIGEDGTDKILVHGIIDGYLALEDELILFDFKTDYVPQGNEEAKQKIVQKYKGQLHLYQRALSQALDREVTASYLYLFALNETILIE</sequence>
<dbReference type="Gene3D" id="6.10.250.2380">
    <property type="match status" value="1"/>
</dbReference>
<feature type="binding site" evidence="14">
    <location>
        <begin position="32"/>
        <end position="39"/>
    </location>
    <ligand>
        <name>ATP</name>
        <dbReference type="ChEBI" id="CHEBI:30616"/>
    </ligand>
</feature>
<dbReference type="GO" id="GO:0008408">
    <property type="term" value="F:3'-5' exonuclease activity"/>
    <property type="evidence" value="ECO:0007669"/>
    <property type="project" value="UniProtKB-UniRule"/>
</dbReference>
<comment type="catalytic activity">
    <reaction evidence="11 13">
        <text>Couples ATP hydrolysis with the unwinding of duplex DNA by translocating in the 3'-5' direction.</text>
        <dbReference type="EC" id="5.6.2.4"/>
    </reaction>
</comment>
<feature type="domain" description="UvrD-like helicase ATP-binding" evidence="15">
    <location>
        <begin position="11"/>
        <end position="487"/>
    </location>
</feature>
<evidence type="ECO:0000256" key="7">
    <source>
        <dbReference type="ARBA" id="ARBA00022840"/>
    </source>
</evidence>
<dbReference type="InterPro" id="IPR014017">
    <property type="entry name" value="DNA_helicase_UvrD-like_C"/>
</dbReference>
<dbReference type="GO" id="GO:0016887">
    <property type="term" value="F:ATP hydrolysis activity"/>
    <property type="evidence" value="ECO:0007669"/>
    <property type="project" value="RHEA"/>
</dbReference>
<dbReference type="InterPro" id="IPR011604">
    <property type="entry name" value="PDDEXK-like_dom_sf"/>
</dbReference>
<dbReference type="Gene3D" id="3.40.50.300">
    <property type="entry name" value="P-loop containing nucleotide triphosphate hydrolases"/>
    <property type="match status" value="3"/>
</dbReference>
<feature type="domain" description="UvrD-like helicase C-terminal" evidence="16">
    <location>
        <begin position="525"/>
        <end position="822"/>
    </location>
</feature>
<dbReference type="InterPro" id="IPR027417">
    <property type="entry name" value="P-loop_NTPase"/>
</dbReference>
<dbReference type="InterPro" id="IPR014016">
    <property type="entry name" value="UvrD-like_ATP-bd"/>
</dbReference>
<comment type="cofactor">
    <cofactor evidence="13">
        <name>Mg(2+)</name>
        <dbReference type="ChEBI" id="CHEBI:18420"/>
    </cofactor>
</comment>